<name>A0A1V4EQU7_9BACL</name>
<dbReference type="Gene3D" id="2.40.380.10">
    <property type="entry name" value="FomD-like"/>
    <property type="match status" value="1"/>
</dbReference>
<organism evidence="2 3">
    <name type="scientific">Ferroacidibacillus organovorans</name>
    <dbReference type="NCBI Taxonomy" id="1765683"/>
    <lineage>
        <taxon>Bacteria</taxon>
        <taxon>Bacillati</taxon>
        <taxon>Bacillota</taxon>
        <taxon>Bacilli</taxon>
        <taxon>Bacillales</taxon>
        <taxon>Alicyclobacillaceae</taxon>
        <taxon>Ferroacidibacillus</taxon>
    </lineage>
</organism>
<gene>
    <name evidence="2" type="ORF">B2M26_12335</name>
</gene>
<dbReference type="AlphaFoldDB" id="A0A1V4EQU7"/>
<dbReference type="SUPFAM" id="SSF159234">
    <property type="entry name" value="FomD-like"/>
    <property type="match status" value="1"/>
</dbReference>
<keyword evidence="3" id="KW-1185">Reference proteome</keyword>
<proteinExistence type="predicted"/>
<dbReference type="Proteomes" id="UP000190229">
    <property type="component" value="Unassembled WGS sequence"/>
</dbReference>
<reference evidence="2 3" key="1">
    <citation type="submission" date="2017-02" db="EMBL/GenBank/DDBJ databases">
        <title>Draft genome of Acidibacillus ferrooxidans Huett2.</title>
        <authorList>
            <person name="Schopf S."/>
        </authorList>
    </citation>
    <scope>NUCLEOTIDE SEQUENCE [LARGE SCALE GENOMIC DNA]</scope>
    <source>
        <strain evidence="2 3">Huett2</strain>
    </source>
</reference>
<dbReference type="Pfam" id="PF04167">
    <property type="entry name" value="DUF402"/>
    <property type="match status" value="1"/>
</dbReference>
<evidence type="ECO:0000313" key="2">
    <source>
        <dbReference type="EMBL" id="OPG15252.1"/>
    </source>
</evidence>
<dbReference type="OrthoDB" id="1645325at2"/>
<dbReference type="InterPro" id="IPR035930">
    <property type="entry name" value="FomD-like_sf"/>
</dbReference>
<dbReference type="EMBL" id="MWPS01000038">
    <property type="protein sequence ID" value="OPG15252.1"/>
    <property type="molecule type" value="Genomic_DNA"/>
</dbReference>
<evidence type="ECO:0000259" key="1">
    <source>
        <dbReference type="Pfam" id="PF04167"/>
    </source>
</evidence>
<accession>A0A1V4EQU7</accession>
<dbReference type="InterPro" id="IPR007295">
    <property type="entry name" value="DUF402"/>
</dbReference>
<evidence type="ECO:0000313" key="3">
    <source>
        <dbReference type="Proteomes" id="UP000190229"/>
    </source>
</evidence>
<feature type="domain" description="DUF402" evidence="1">
    <location>
        <begin position="68"/>
        <end position="187"/>
    </location>
</feature>
<comment type="caution">
    <text evidence="2">The sequence shown here is derived from an EMBL/GenBank/DDBJ whole genome shotgun (WGS) entry which is preliminary data.</text>
</comment>
<sequence>MDVSVGRAYAELYETCVWSREGSDETDDIRSGSWQLVSKKYDGAVHRIWSRVSHWPWHGAVRDAPDHTFLIPAQTRVVESNGESWKRPYPVLACFETRSLVQSMVLLQPEGPQFYCNAYTNLQINPDLRIVSFVDMDLDVFVDREGNIELLDRGEFALHARRYSYPLELCRQVETDLKRTIKDVKQRRGVFSLLT</sequence>
<protein>
    <recommendedName>
        <fullName evidence="1">DUF402 domain-containing protein</fullName>
    </recommendedName>
</protein>